<dbReference type="InterPro" id="IPR020583">
    <property type="entry name" value="Inositol_monoP_metal-BS"/>
</dbReference>
<dbReference type="Gene3D" id="3.30.540.10">
    <property type="entry name" value="Fructose-1,6-Bisphosphatase, subunit A, domain 1"/>
    <property type="match status" value="1"/>
</dbReference>
<evidence type="ECO:0000256" key="4">
    <source>
        <dbReference type="ARBA" id="ARBA00022842"/>
    </source>
</evidence>
<dbReference type="GO" id="GO:0046872">
    <property type="term" value="F:metal ion binding"/>
    <property type="evidence" value="ECO:0007669"/>
    <property type="project" value="UniProtKB-KW"/>
</dbReference>
<dbReference type="Proteomes" id="UP000188879">
    <property type="component" value="Unassembled WGS sequence"/>
</dbReference>
<dbReference type="Gene3D" id="3.40.190.80">
    <property type="match status" value="1"/>
</dbReference>
<feature type="binding site" evidence="5">
    <location>
        <position position="71"/>
    </location>
    <ligand>
        <name>Mg(2+)</name>
        <dbReference type="ChEBI" id="CHEBI:18420"/>
        <label>1</label>
        <note>catalytic</note>
    </ligand>
</feature>
<dbReference type="PRINTS" id="PR00377">
    <property type="entry name" value="IMPHPHTASES"/>
</dbReference>
<feature type="binding site" evidence="5">
    <location>
        <position position="212"/>
    </location>
    <ligand>
        <name>Mg(2+)</name>
        <dbReference type="ChEBI" id="CHEBI:18420"/>
        <label>1</label>
        <note>catalytic</note>
    </ligand>
</feature>
<keyword evidence="7" id="KW-1185">Reference proteome</keyword>
<comment type="similarity">
    <text evidence="1">Belongs to the inositol monophosphatase superfamily.</text>
</comment>
<evidence type="ECO:0000256" key="2">
    <source>
        <dbReference type="ARBA" id="ARBA00022723"/>
    </source>
</evidence>
<evidence type="ECO:0000256" key="3">
    <source>
        <dbReference type="ARBA" id="ARBA00022801"/>
    </source>
</evidence>
<dbReference type="AlphaFoldDB" id="A0A1V2GXE8"/>
<proteinExistence type="inferred from homology"/>
<evidence type="ECO:0000256" key="5">
    <source>
        <dbReference type="PIRSR" id="PIRSR600760-2"/>
    </source>
</evidence>
<dbReference type="GO" id="GO:0008934">
    <property type="term" value="F:inositol monophosphate 1-phosphatase activity"/>
    <property type="evidence" value="ECO:0007669"/>
    <property type="project" value="TreeGrafter"/>
</dbReference>
<feature type="binding site" evidence="5">
    <location>
        <position position="88"/>
    </location>
    <ligand>
        <name>Mg(2+)</name>
        <dbReference type="ChEBI" id="CHEBI:18420"/>
        <label>1</label>
        <note>catalytic</note>
    </ligand>
</feature>
<dbReference type="SUPFAM" id="SSF56655">
    <property type="entry name" value="Carbohydrate phosphatase"/>
    <property type="match status" value="1"/>
</dbReference>
<evidence type="ECO:0000313" key="7">
    <source>
        <dbReference type="Proteomes" id="UP000188879"/>
    </source>
</evidence>
<comment type="caution">
    <text evidence="6">The sequence shown here is derived from an EMBL/GenBank/DDBJ whole genome shotgun (WGS) entry which is preliminary data.</text>
</comment>
<dbReference type="Pfam" id="PF00459">
    <property type="entry name" value="Inositol_P"/>
    <property type="match status" value="1"/>
</dbReference>
<dbReference type="PROSITE" id="PS00629">
    <property type="entry name" value="IMP_1"/>
    <property type="match status" value="1"/>
</dbReference>
<dbReference type="InterPro" id="IPR000760">
    <property type="entry name" value="Inositol_monophosphatase-like"/>
</dbReference>
<sequence length="262" mass="27080">MTELSDRLSVAGRLAQEAAAMALRLRPKAGDAVLKSEGLGQDWLTEADGAVERFLSEELLKAFPEDGFQGEEAGLHREGTLRWVVDPIDGTSNFAHGGQRWCVSIGLVGDGEALLGAICAPQLDQLFLARKGQGATLNGAPIRAAATARLDRAMVECGWSPRRPDALFQAMVQKVMGQGAMLRAGGSGTLGLADVAAGTQDAYVELHINLWDVAAALVVLAEAGARVSPFIAQADAAGGAPILAAAPSIAEELSALSGISLG</sequence>
<gene>
    <name evidence="6" type="ORF">BKE38_22230</name>
</gene>
<evidence type="ECO:0000313" key="6">
    <source>
        <dbReference type="EMBL" id="ONG48212.1"/>
    </source>
</evidence>
<dbReference type="PANTHER" id="PTHR20854:SF4">
    <property type="entry name" value="INOSITOL-1-MONOPHOSPHATASE-RELATED"/>
    <property type="match status" value="1"/>
</dbReference>
<accession>A0A1V2GXE8</accession>
<dbReference type="EMBL" id="MLCO01000250">
    <property type="protein sequence ID" value="ONG48212.1"/>
    <property type="molecule type" value="Genomic_DNA"/>
</dbReference>
<feature type="binding site" evidence="5">
    <location>
        <position position="86"/>
    </location>
    <ligand>
        <name>Mg(2+)</name>
        <dbReference type="ChEBI" id="CHEBI:18420"/>
        <label>1</label>
        <note>catalytic</note>
    </ligand>
</feature>
<keyword evidence="4 5" id="KW-0460">Magnesium</keyword>
<dbReference type="RefSeq" id="WP_076959481.1">
    <property type="nucleotide sequence ID" value="NZ_MLCO01000250.1"/>
</dbReference>
<protein>
    <submittedName>
        <fullName evidence="6">Inositol monophosphatase</fullName>
    </submittedName>
</protein>
<reference evidence="6 7" key="1">
    <citation type="submission" date="2016-10" db="EMBL/GenBank/DDBJ databases">
        <title>Draft Genome sequence of Roseomonas sp. strain M3.</title>
        <authorList>
            <person name="Subhash Y."/>
            <person name="Lee S."/>
        </authorList>
    </citation>
    <scope>NUCLEOTIDE SEQUENCE [LARGE SCALE GENOMIC DNA]</scope>
    <source>
        <strain evidence="6 7">M3</strain>
    </source>
</reference>
<feature type="binding site" evidence="5">
    <location>
        <position position="89"/>
    </location>
    <ligand>
        <name>Mg(2+)</name>
        <dbReference type="ChEBI" id="CHEBI:18420"/>
        <label>1</label>
        <note>catalytic</note>
    </ligand>
</feature>
<dbReference type="GO" id="GO:0007165">
    <property type="term" value="P:signal transduction"/>
    <property type="evidence" value="ECO:0007669"/>
    <property type="project" value="TreeGrafter"/>
</dbReference>
<dbReference type="GO" id="GO:0046854">
    <property type="term" value="P:phosphatidylinositol phosphate biosynthetic process"/>
    <property type="evidence" value="ECO:0007669"/>
    <property type="project" value="InterPro"/>
</dbReference>
<comment type="cofactor">
    <cofactor evidence="5">
        <name>Mg(2+)</name>
        <dbReference type="ChEBI" id="CHEBI:18420"/>
    </cofactor>
</comment>
<dbReference type="OrthoDB" id="9785695at2"/>
<dbReference type="InterPro" id="IPR020550">
    <property type="entry name" value="Inositol_monophosphatase_CS"/>
</dbReference>
<dbReference type="GO" id="GO:0006020">
    <property type="term" value="P:inositol metabolic process"/>
    <property type="evidence" value="ECO:0007669"/>
    <property type="project" value="TreeGrafter"/>
</dbReference>
<organism evidence="6 7">
    <name type="scientific">Teichococcus deserti</name>
    <dbReference type="NCBI Taxonomy" id="1817963"/>
    <lineage>
        <taxon>Bacteria</taxon>
        <taxon>Pseudomonadati</taxon>
        <taxon>Pseudomonadota</taxon>
        <taxon>Alphaproteobacteria</taxon>
        <taxon>Acetobacterales</taxon>
        <taxon>Roseomonadaceae</taxon>
        <taxon>Roseomonas</taxon>
    </lineage>
</organism>
<evidence type="ECO:0000256" key="1">
    <source>
        <dbReference type="ARBA" id="ARBA00009759"/>
    </source>
</evidence>
<keyword evidence="2 5" id="KW-0479">Metal-binding</keyword>
<dbReference type="PROSITE" id="PS00630">
    <property type="entry name" value="IMP_2"/>
    <property type="match status" value="1"/>
</dbReference>
<dbReference type="PANTHER" id="PTHR20854">
    <property type="entry name" value="INOSITOL MONOPHOSPHATASE"/>
    <property type="match status" value="1"/>
</dbReference>
<name>A0A1V2GXE8_9PROT</name>
<keyword evidence="3" id="KW-0378">Hydrolase</keyword>